<evidence type="ECO:0000313" key="2">
    <source>
        <dbReference type="Proteomes" id="UP000181976"/>
    </source>
</evidence>
<dbReference type="OrthoDB" id="1325392at2"/>
<dbReference type="RefSeq" id="WP_138956923.1">
    <property type="nucleotide sequence ID" value="NZ_AFSL01000074.1"/>
</dbReference>
<evidence type="ECO:0000313" key="1">
    <source>
        <dbReference type="EMBL" id="SFD93798.1"/>
    </source>
</evidence>
<dbReference type="InParanoid" id="A0A1I1WHC6"/>
<proteinExistence type="predicted"/>
<protein>
    <submittedName>
        <fullName evidence="1">Uncharacterized protein</fullName>
    </submittedName>
</protein>
<gene>
    <name evidence="1" type="ORF">SAMN05444380_10477</name>
</gene>
<dbReference type="EMBL" id="FONA01000004">
    <property type="protein sequence ID" value="SFD93798.1"/>
    <property type="molecule type" value="Genomic_DNA"/>
</dbReference>
<keyword evidence="2" id="KW-1185">Reference proteome</keyword>
<dbReference type="eggNOG" id="ENOG5033BTF">
    <property type="taxonomic scope" value="Bacteria"/>
</dbReference>
<accession>A0A1I1WHC6</accession>
<organism evidence="1 2">
    <name type="scientific">Thermophagus xiamenensis</name>
    <dbReference type="NCBI Taxonomy" id="385682"/>
    <lineage>
        <taxon>Bacteria</taxon>
        <taxon>Pseudomonadati</taxon>
        <taxon>Bacteroidota</taxon>
        <taxon>Bacteroidia</taxon>
        <taxon>Marinilabiliales</taxon>
        <taxon>Marinilabiliaceae</taxon>
        <taxon>Thermophagus</taxon>
    </lineage>
</organism>
<dbReference type="AlphaFoldDB" id="A0A1I1WHC6"/>
<dbReference type="Proteomes" id="UP000181976">
    <property type="component" value="Unassembled WGS sequence"/>
</dbReference>
<sequence length="214" mass="24494">MNTRQNQLYRMFLNTQSVLDKFTDKWNTVPVMVQVKNQLDELIQRIQNLDQETVADSQVVTVQKDQILEQLAIKVAILSGIIRAYNALNEDTPLPENLNISKTDIIKAREADVESIVAPLIEKVRSNLENLADYGVTEEMINEVETTLDDFKALIGKPREIRNSVFAAINSLDELFDKTSDLLKKSLDGLMLRYQLSDPVFYDEYSRARVIVDQ</sequence>
<reference evidence="1 2" key="1">
    <citation type="submission" date="2016-10" db="EMBL/GenBank/DDBJ databases">
        <authorList>
            <person name="de Groot N.N."/>
        </authorList>
    </citation>
    <scope>NUCLEOTIDE SEQUENCE [LARGE SCALE GENOMIC DNA]</scope>
    <source>
        <strain evidence="1 2">DSM 19012</strain>
    </source>
</reference>
<name>A0A1I1WHC6_9BACT</name>